<feature type="transmembrane region" description="Helical" evidence="7">
    <location>
        <begin position="98"/>
        <end position="119"/>
    </location>
</feature>
<feature type="transmembrane region" description="Helical" evidence="7">
    <location>
        <begin position="275"/>
        <end position="296"/>
    </location>
</feature>
<evidence type="ECO:0000256" key="5">
    <source>
        <dbReference type="ARBA" id="ARBA00022989"/>
    </source>
</evidence>
<dbReference type="GO" id="GO:0042907">
    <property type="term" value="F:xanthine transmembrane transporter activity"/>
    <property type="evidence" value="ECO:0007669"/>
    <property type="project" value="TreeGrafter"/>
</dbReference>
<evidence type="ECO:0000256" key="6">
    <source>
        <dbReference type="ARBA" id="ARBA00023136"/>
    </source>
</evidence>
<dbReference type="PANTHER" id="PTHR42810">
    <property type="entry name" value="PURINE PERMEASE C1399.01C-RELATED"/>
    <property type="match status" value="1"/>
</dbReference>
<keyword evidence="3" id="KW-0813">Transport</keyword>
<comment type="subcellular location">
    <subcellularLocation>
        <location evidence="1">Membrane</location>
        <topology evidence="1">Multi-pass membrane protein</topology>
    </subcellularLocation>
</comment>
<feature type="transmembrane region" description="Helical" evidence="7">
    <location>
        <begin position="339"/>
        <end position="362"/>
    </location>
</feature>
<feature type="transmembrane region" description="Helical" evidence="7">
    <location>
        <begin position="159"/>
        <end position="180"/>
    </location>
</feature>
<keyword evidence="5 7" id="KW-1133">Transmembrane helix</keyword>
<comment type="similarity">
    <text evidence="2">Belongs to the nucleobase:cation symporter-2 (NCS2) (TC 2.A.40) family.</text>
</comment>
<reference evidence="8" key="1">
    <citation type="submission" date="2018-01" db="EMBL/GenBank/DDBJ databases">
        <authorList>
            <person name="Regsiter A."/>
            <person name="William W."/>
        </authorList>
    </citation>
    <scope>NUCLEOTIDE SEQUENCE</scope>
    <source>
        <strain evidence="8">TRIP AH-1</strain>
    </source>
</reference>
<evidence type="ECO:0000256" key="1">
    <source>
        <dbReference type="ARBA" id="ARBA00004141"/>
    </source>
</evidence>
<feature type="transmembrane region" description="Helical" evidence="7">
    <location>
        <begin position="406"/>
        <end position="426"/>
    </location>
</feature>
<name>A0A445MUT6_9BACT</name>
<organism evidence="8">
    <name type="scientific">uncultured Desulfobacterium sp</name>
    <dbReference type="NCBI Taxonomy" id="201089"/>
    <lineage>
        <taxon>Bacteria</taxon>
        <taxon>Pseudomonadati</taxon>
        <taxon>Thermodesulfobacteriota</taxon>
        <taxon>Desulfobacteria</taxon>
        <taxon>Desulfobacterales</taxon>
        <taxon>Desulfobacteriaceae</taxon>
        <taxon>Desulfobacterium</taxon>
        <taxon>environmental samples</taxon>
    </lineage>
</organism>
<sequence>MRIEYGVDEKPPLIKSWLIGLQWAAVVISSIIILGKVIGEIHFIEPSGLIIYLQKLLFINAITLVCQIYWGHRMPVIPGPSTVLLIGVIAGQEAGKSAIYTSVMIGGLFIAVLSASGLFRYLQRLFTLNVVTVVLLLIAFTIAPTVRDLIVAPKSGISPFYNISFAIIMIILVFGCYRLLSGIWRSTLIIWAMIAGSLIYFLIFPGGRGDGPACCVTNFGGFFGQMTLDPAIQPGVLISFMFCYIALSINDLGSIQSAGEFIAPSGMEGRVKRGVLLTGLANIASGFFGVIGPVNYSLSPGMIMSTGCASRFTLLPAAAIMLFLAFFPDVTGVIGGIPSVVIGAVLAYVMTHQISAGLIVAFKDSKDQGIQFDNGLVIGLPLLLGTVVAFFPGHVVGAMPQVLRPILGNGFVVGVLSALILEHVVFRKRIDPGSQGEM</sequence>
<keyword evidence="4 7" id="KW-0812">Transmembrane</keyword>
<feature type="transmembrane region" description="Helical" evidence="7">
    <location>
        <begin position="126"/>
        <end position="147"/>
    </location>
</feature>
<feature type="transmembrane region" description="Helical" evidence="7">
    <location>
        <begin position="50"/>
        <end position="70"/>
    </location>
</feature>
<dbReference type="NCBIfam" id="NF037981">
    <property type="entry name" value="NCS2_1"/>
    <property type="match status" value="1"/>
</dbReference>
<dbReference type="AlphaFoldDB" id="A0A445MUT6"/>
<feature type="transmembrane region" description="Helical" evidence="7">
    <location>
        <begin position="374"/>
        <end position="394"/>
    </location>
</feature>
<gene>
    <name evidence="8" type="ORF">PITCH_A1740044</name>
</gene>
<feature type="transmembrane region" description="Helical" evidence="7">
    <location>
        <begin position="20"/>
        <end position="38"/>
    </location>
</feature>
<dbReference type="GO" id="GO:0005886">
    <property type="term" value="C:plasma membrane"/>
    <property type="evidence" value="ECO:0007669"/>
    <property type="project" value="TreeGrafter"/>
</dbReference>
<dbReference type="EMBL" id="OJIN01000084">
    <property type="protein sequence ID" value="SPD73235.1"/>
    <property type="molecule type" value="Genomic_DNA"/>
</dbReference>
<evidence type="ECO:0000256" key="4">
    <source>
        <dbReference type="ARBA" id="ARBA00022692"/>
    </source>
</evidence>
<evidence type="ECO:0000313" key="8">
    <source>
        <dbReference type="EMBL" id="SPD73235.1"/>
    </source>
</evidence>
<feature type="transmembrane region" description="Helical" evidence="7">
    <location>
        <begin position="187"/>
        <end position="203"/>
    </location>
</feature>
<evidence type="ECO:0000256" key="7">
    <source>
        <dbReference type="SAM" id="Phobius"/>
    </source>
</evidence>
<feature type="transmembrane region" description="Helical" evidence="7">
    <location>
        <begin position="308"/>
        <end position="327"/>
    </location>
</feature>
<accession>A0A445MUT6</accession>
<dbReference type="Pfam" id="PF00860">
    <property type="entry name" value="Xan_ur_permease"/>
    <property type="match status" value="1"/>
</dbReference>
<keyword evidence="6 7" id="KW-0472">Membrane</keyword>
<protein>
    <submittedName>
        <fullName evidence="8">Xanthine/uracil/vitamin C permease</fullName>
    </submittedName>
</protein>
<dbReference type="PANTHER" id="PTHR42810:SF2">
    <property type="entry name" value="PURINE PERMEASE C1399.01C-RELATED"/>
    <property type="match status" value="1"/>
</dbReference>
<evidence type="ECO:0000256" key="3">
    <source>
        <dbReference type="ARBA" id="ARBA00022448"/>
    </source>
</evidence>
<evidence type="ECO:0000256" key="2">
    <source>
        <dbReference type="ARBA" id="ARBA00008821"/>
    </source>
</evidence>
<proteinExistence type="inferred from homology"/>
<dbReference type="InterPro" id="IPR006043">
    <property type="entry name" value="NCS2"/>
</dbReference>